<proteinExistence type="predicted"/>
<accession>A0ABT7WGS8</accession>
<keyword evidence="2" id="KW-1185">Reference proteome</keyword>
<dbReference type="EMBL" id="JAUDUY010000006">
    <property type="protein sequence ID" value="MDM9632122.1"/>
    <property type="molecule type" value="Genomic_DNA"/>
</dbReference>
<sequence length="148" mass="16836">MKKIVLFFTILIIPVMAFGQWTSSSGDNKFDGKYRSAMVIGKGSEWPYNRPTLVINLFESSTPNIYLTNIGYTGCGSAAIEITFDNTDKIYTYNSYSNSDNDAAFIDYNNEVSHYNSLNLSDLLDLFKEKTRLYIRYSSSCGCRYPKN</sequence>
<dbReference type="Proteomes" id="UP001174839">
    <property type="component" value="Unassembled WGS sequence"/>
</dbReference>
<dbReference type="RefSeq" id="WP_289725488.1">
    <property type="nucleotide sequence ID" value="NZ_JAUDUY010000006.1"/>
</dbReference>
<organism evidence="1 2">
    <name type="scientific">Robiginitalea aurantiaca</name>
    <dbReference type="NCBI Taxonomy" id="3056915"/>
    <lineage>
        <taxon>Bacteria</taxon>
        <taxon>Pseudomonadati</taxon>
        <taxon>Bacteroidota</taxon>
        <taxon>Flavobacteriia</taxon>
        <taxon>Flavobacteriales</taxon>
        <taxon>Flavobacteriaceae</taxon>
        <taxon>Robiginitalea</taxon>
    </lineage>
</organism>
<gene>
    <name evidence="1" type="ORF">QU605_11595</name>
</gene>
<evidence type="ECO:0000313" key="1">
    <source>
        <dbReference type="EMBL" id="MDM9632122.1"/>
    </source>
</evidence>
<protein>
    <submittedName>
        <fullName evidence="1">Uncharacterized protein</fullName>
    </submittedName>
</protein>
<comment type="caution">
    <text evidence="1">The sequence shown here is derived from an EMBL/GenBank/DDBJ whole genome shotgun (WGS) entry which is preliminary data.</text>
</comment>
<reference evidence="1" key="1">
    <citation type="submission" date="2023-06" db="EMBL/GenBank/DDBJ databases">
        <title>Robiginitalea aurantiacus sp. nov. and Algoriphagus sediminis sp. nov., isolated from coastal sediment.</title>
        <authorList>
            <person name="Zhou Z.Y."/>
            <person name="An J."/>
            <person name="Jia Y.W."/>
            <person name="Du Z.J."/>
        </authorList>
    </citation>
    <scope>NUCLEOTIDE SEQUENCE</scope>
    <source>
        <strain evidence="1">M39</strain>
    </source>
</reference>
<name>A0ABT7WGS8_9FLAO</name>
<evidence type="ECO:0000313" key="2">
    <source>
        <dbReference type="Proteomes" id="UP001174839"/>
    </source>
</evidence>